<dbReference type="InterPro" id="IPR051678">
    <property type="entry name" value="AGP_Transferase"/>
</dbReference>
<dbReference type="InterPro" id="IPR011009">
    <property type="entry name" value="Kinase-like_dom_sf"/>
</dbReference>
<name>A0AA40CCX5_9PEZI</name>
<evidence type="ECO:0000313" key="2">
    <source>
        <dbReference type="EMBL" id="KAK0633847.1"/>
    </source>
</evidence>
<evidence type="ECO:0000313" key="3">
    <source>
        <dbReference type="Proteomes" id="UP001175000"/>
    </source>
</evidence>
<evidence type="ECO:0000259" key="1">
    <source>
        <dbReference type="Pfam" id="PF01636"/>
    </source>
</evidence>
<sequence length="422" mass="47187">MLGAFFGPPYRDWWLSYAKDPKVMSPYHNHWLVRQSAAKVFAEGLYEIQHVLIRPEEPIKVDGTYPLLGDHSRRGVGKIDPRFPGTHARLCGSIQFLQVSKAISSKDTRWLSGSRHSAAITRNPITMLLRIFASGLSAVFSSALVGWRILPSSVRFSAYRKLHQLGRLVYGHEHHGVQRLPFGLYLKYHGESAELRNEFNALRTVGQHTSIPIPSALDVVSAPRDGSGSSGAGYLLTTRVQGLPLSRCLHVLSDSDCDGIATQMNDHVSQLRCITRSKLLGPDSAISNTLGEACRDPRISGARPVGPFADEAAFSKLLRFPDHPARRGHKIFFTHADLNPRNILIDKVNLPDGSSGWRITGIVDWEGAGHYPEYWEYTKSVFEGFRWPRRYSNLIHKAFAEFGDYSGELDVERRSWESGDGV</sequence>
<dbReference type="EMBL" id="JAULSU010000001">
    <property type="protein sequence ID" value="KAK0633847.1"/>
    <property type="molecule type" value="Genomic_DNA"/>
</dbReference>
<comment type="caution">
    <text evidence="2">The sequence shown here is derived from an EMBL/GenBank/DDBJ whole genome shotgun (WGS) entry which is preliminary data.</text>
</comment>
<dbReference type="SUPFAM" id="SSF56112">
    <property type="entry name" value="Protein kinase-like (PK-like)"/>
    <property type="match status" value="1"/>
</dbReference>
<dbReference type="Pfam" id="PF01636">
    <property type="entry name" value="APH"/>
    <property type="match status" value="1"/>
</dbReference>
<accession>A0AA40CCX5</accession>
<gene>
    <name evidence="2" type="ORF">B0T14DRAFT_418779</name>
</gene>
<keyword evidence="3" id="KW-1185">Reference proteome</keyword>
<feature type="domain" description="Aminoglycoside phosphotransferase" evidence="1">
    <location>
        <begin position="191"/>
        <end position="388"/>
    </location>
</feature>
<dbReference type="Proteomes" id="UP001175000">
    <property type="component" value="Unassembled WGS sequence"/>
</dbReference>
<proteinExistence type="predicted"/>
<dbReference type="AlphaFoldDB" id="A0AA40CCX5"/>
<reference evidence="2" key="1">
    <citation type="submission" date="2023-06" db="EMBL/GenBank/DDBJ databases">
        <title>Genome-scale phylogeny and comparative genomics of the fungal order Sordariales.</title>
        <authorList>
            <consortium name="Lawrence Berkeley National Laboratory"/>
            <person name="Hensen N."/>
            <person name="Bonometti L."/>
            <person name="Westerberg I."/>
            <person name="Brannstrom I.O."/>
            <person name="Guillou S."/>
            <person name="Cros-Aarteil S."/>
            <person name="Calhoun S."/>
            <person name="Haridas S."/>
            <person name="Kuo A."/>
            <person name="Mondo S."/>
            <person name="Pangilinan J."/>
            <person name="Riley R."/>
            <person name="Labutti K."/>
            <person name="Andreopoulos B."/>
            <person name="Lipzen A."/>
            <person name="Chen C."/>
            <person name="Yanf M."/>
            <person name="Daum C."/>
            <person name="Ng V."/>
            <person name="Clum A."/>
            <person name="Steindorff A."/>
            <person name="Ohm R."/>
            <person name="Martin F."/>
            <person name="Silar P."/>
            <person name="Natvig D."/>
            <person name="Lalanne C."/>
            <person name="Gautier V."/>
            <person name="Ament-Velasquez S.L."/>
            <person name="Kruys A."/>
            <person name="Hutchinson M.I."/>
            <person name="Powell A.J."/>
            <person name="Barry K."/>
            <person name="Miller A.N."/>
            <person name="Grigoriev I.V."/>
            <person name="Debuchy R."/>
            <person name="Gladieux P."/>
            <person name="Thoren M.H."/>
            <person name="Johannesson H."/>
        </authorList>
    </citation>
    <scope>NUCLEOTIDE SEQUENCE</scope>
    <source>
        <strain evidence="2">CBS 606.72</strain>
    </source>
</reference>
<dbReference type="PANTHER" id="PTHR21310">
    <property type="entry name" value="AMINOGLYCOSIDE PHOSPHOTRANSFERASE-RELATED-RELATED"/>
    <property type="match status" value="1"/>
</dbReference>
<dbReference type="PANTHER" id="PTHR21310:SF58">
    <property type="entry name" value="AMINOGLYCOSIDE PHOSPHOTRANSFERASE DOMAIN-CONTAINING PROTEIN"/>
    <property type="match status" value="1"/>
</dbReference>
<dbReference type="InterPro" id="IPR002575">
    <property type="entry name" value="Aminoglycoside_PTrfase"/>
</dbReference>
<protein>
    <recommendedName>
        <fullName evidence="1">Aminoglycoside phosphotransferase domain-containing protein</fullName>
    </recommendedName>
</protein>
<organism evidence="2 3">
    <name type="scientific">Immersiella caudata</name>
    <dbReference type="NCBI Taxonomy" id="314043"/>
    <lineage>
        <taxon>Eukaryota</taxon>
        <taxon>Fungi</taxon>
        <taxon>Dikarya</taxon>
        <taxon>Ascomycota</taxon>
        <taxon>Pezizomycotina</taxon>
        <taxon>Sordariomycetes</taxon>
        <taxon>Sordariomycetidae</taxon>
        <taxon>Sordariales</taxon>
        <taxon>Lasiosphaeriaceae</taxon>
        <taxon>Immersiella</taxon>
    </lineage>
</organism>